<comment type="similarity">
    <text evidence="2">Belongs to the acyl-CoA dehydrogenase family.</text>
</comment>
<evidence type="ECO:0000259" key="6">
    <source>
        <dbReference type="Pfam" id="PF00441"/>
    </source>
</evidence>
<evidence type="ECO:0000256" key="2">
    <source>
        <dbReference type="ARBA" id="ARBA00009347"/>
    </source>
</evidence>
<dbReference type="GO" id="GO:0003995">
    <property type="term" value="F:acyl-CoA dehydrogenase activity"/>
    <property type="evidence" value="ECO:0007669"/>
    <property type="project" value="TreeGrafter"/>
</dbReference>
<name>A0A9X2VI73_9PSEU</name>
<dbReference type="Gene3D" id="1.20.140.10">
    <property type="entry name" value="Butyryl-CoA Dehydrogenase, subunit A, domain 3"/>
    <property type="match status" value="1"/>
</dbReference>
<keyword evidence="8" id="KW-1185">Reference proteome</keyword>
<reference evidence="7" key="1">
    <citation type="submission" date="2022-08" db="EMBL/GenBank/DDBJ databases">
        <authorList>
            <person name="Tistechok S."/>
            <person name="Samborskyy M."/>
            <person name="Roman I."/>
        </authorList>
    </citation>
    <scope>NUCLEOTIDE SEQUENCE</scope>
    <source>
        <strain evidence="7">DSM 103496</strain>
    </source>
</reference>
<feature type="domain" description="Acyl-CoA dehydrogenase/oxidase C-terminal" evidence="6">
    <location>
        <begin position="193"/>
        <end position="300"/>
    </location>
</feature>
<evidence type="ECO:0000256" key="3">
    <source>
        <dbReference type="ARBA" id="ARBA00022630"/>
    </source>
</evidence>
<evidence type="ECO:0000256" key="1">
    <source>
        <dbReference type="ARBA" id="ARBA00001974"/>
    </source>
</evidence>
<dbReference type="SUPFAM" id="SSF47203">
    <property type="entry name" value="Acyl-CoA dehydrogenase C-terminal domain-like"/>
    <property type="match status" value="1"/>
</dbReference>
<dbReference type="InterPro" id="IPR009075">
    <property type="entry name" value="AcylCo_DH/oxidase_C"/>
</dbReference>
<dbReference type="InterPro" id="IPR037069">
    <property type="entry name" value="AcylCoA_DH/ox_N_sf"/>
</dbReference>
<sequence>MSDELELLDDTLAAIFAKHFDRSARTAAGREFPRDLWTLLDKAGLTALGGDGAGLTELVVLARAVGRAAAPVPLVETAGLAAWLVAEAGVDQPDGITTCAVGHPDDDLRVVRDGDGWTVSGTLHRVPWGSDSDHVTAVVDGTTLVVLPATQVVRRGVNLGGEPRDTLEFRDVRAHAVVDSPVGSDALRERGAVLRAAAMAGAMESVLELSLTYAGEREQFGKPISSFQAVQQHLVAIAEETLCAGMAVRLAAAASPEQRTFAAAAAKNTAGCAAQVVTRRAHQVHGAIGVTDEHALPWFTTRLWAWQDEFGSAREWAGLLGRGVIADGGAGLWPRLSASVGTGEDG</sequence>
<dbReference type="InterPro" id="IPR036250">
    <property type="entry name" value="AcylCo_DH-like_C"/>
</dbReference>
<evidence type="ECO:0000256" key="5">
    <source>
        <dbReference type="ARBA" id="ARBA00023002"/>
    </source>
</evidence>
<dbReference type="InterPro" id="IPR009100">
    <property type="entry name" value="AcylCoA_DH/oxidase_NM_dom_sf"/>
</dbReference>
<dbReference type="EMBL" id="JANYMP010000001">
    <property type="protein sequence ID" value="MCS7475478.1"/>
    <property type="molecule type" value="Genomic_DNA"/>
</dbReference>
<dbReference type="Pfam" id="PF00441">
    <property type="entry name" value="Acyl-CoA_dh_1"/>
    <property type="match status" value="1"/>
</dbReference>
<keyword evidence="4" id="KW-0274">FAD</keyword>
<keyword evidence="3" id="KW-0285">Flavoprotein</keyword>
<proteinExistence type="inferred from homology"/>
<dbReference type="Gene3D" id="1.10.540.10">
    <property type="entry name" value="Acyl-CoA dehydrogenase/oxidase, N-terminal domain"/>
    <property type="match status" value="1"/>
</dbReference>
<evidence type="ECO:0000256" key="4">
    <source>
        <dbReference type="ARBA" id="ARBA00022827"/>
    </source>
</evidence>
<gene>
    <name evidence="7" type="ORF">NZH93_01315</name>
</gene>
<comment type="caution">
    <text evidence="7">The sequence shown here is derived from an EMBL/GenBank/DDBJ whole genome shotgun (WGS) entry which is preliminary data.</text>
</comment>
<dbReference type="RefSeq" id="WP_259620993.1">
    <property type="nucleotide sequence ID" value="NZ_JANYMP010000001.1"/>
</dbReference>
<dbReference type="PANTHER" id="PTHR43884">
    <property type="entry name" value="ACYL-COA DEHYDROGENASE"/>
    <property type="match status" value="1"/>
</dbReference>
<dbReference type="GO" id="GO:0050660">
    <property type="term" value="F:flavin adenine dinucleotide binding"/>
    <property type="evidence" value="ECO:0007669"/>
    <property type="project" value="InterPro"/>
</dbReference>
<evidence type="ECO:0000313" key="8">
    <source>
        <dbReference type="Proteomes" id="UP001141259"/>
    </source>
</evidence>
<evidence type="ECO:0000313" key="7">
    <source>
        <dbReference type="EMBL" id="MCS7475478.1"/>
    </source>
</evidence>
<dbReference type="PANTHER" id="PTHR43884:SF20">
    <property type="entry name" value="ACYL-COA DEHYDROGENASE FADE28"/>
    <property type="match status" value="1"/>
</dbReference>
<dbReference type="Proteomes" id="UP001141259">
    <property type="component" value="Unassembled WGS sequence"/>
</dbReference>
<keyword evidence="5" id="KW-0560">Oxidoreductase</keyword>
<dbReference type="SUPFAM" id="SSF56645">
    <property type="entry name" value="Acyl-CoA dehydrogenase NM domain-like"/>
    <property type="match status" value="1"/>
</dbReference>
<dbReference type="AlphaFoldDB" id="A0A9X2VI73"/>
<accession>A0A9X2VI73</accession>
<comment type="cofactor">
    <cofactor evidence="1">
        <name>FAD</name>
        <dbReference type="ChEBI" id="CHEBI:57692"/>
    </cofactor>
</comment>
<organism evidence="7 8">
    <name type="scientific">Umezawaea endophytica</name>
    <dbReference type="NCBI Taxonomy" id="1654476"/>
    <lineage>
        <taxon>Bacteria</taxon>
        <taxon>Bacillati</taxon>
        <taxon>Actinomycetota</taxon>
        <taxon>Actinomycetes</taxon>
        <taxon>Pseudonocardiales</taxon>
        <taxon>Pseudonocardiaceae</taxon>
        <taxon>Umezawaea</taxon>
    </lineage>
</organism>
<protein>
    <submittedName>
        <fullName evidence="7">Acyl-CoA/acyl-ACP dehydrogenase</fullName>
    </submittedName>
</protein>